<organism evidence="3 4">
    <name type="scientific">Agrilus planipennis</name>
    <name type="common">Emerald ash borer</name>
    <name type="synonym">Agrilus marcopoli</name>
    <dbReference type="NCBI Taxonomy" id="224129"/>
    <lineage>
        <taxon>Eukaryota</taxon>
        <taxon>Metazoa</taxon>
        <taxon>Ecdysozoa</taxon>
        <taxon>Arthropoda</taxon>
        <taxon>Hexapoda</taxon>
        <taxon>Insecta</taxon>
        <taxon>Pterygota</taxon>
        <taxon>Neoptera</taxon>
        <taxon>Endopterygota</taxon>
        <taxon>Coleoptera</taxon>
        <taxon>Polyphaga</taxon>
        <taxon>Elateriformia</taxon>
        <taxon>Buprestoidea</taxon>
        <taxon>Buprestidae</taxon>
        <taxon>Agrilinae</taxon>
        <taxon>Agrilus</taxon>
    </lineage>
</organism>
<dbReference type="SUPFAM" id="SSF89733">
    <property type="entry name" value="L-sulfolactate dehydrogenase-like"/>
    <property type="match status" value="1"/>
</dbReference>
<dbReference type="Pfam" id="PF02615">
    <property type="entry name" value="Ldh_2"/>
    <property type="match status" value="1"/>
</dbReference>
<evidence type="ECO:0000313" key="3">
    <source>
        <dbReference type="Proteomes" id="UP000192223"/>
    </source>
</evidence>
<keyword evidence="3" id="KW-1185">Reference proteome</keyword>
<comment type="similarity">
    <text evidence="1">Belongs to the LDH2/MDH2 oxidoreductase family.</text>
</comment>
<gene>
    <name evidence="4" type="primary">LOC108734417</name>
</gene>
<dbReference type="InterPro" id="IPR036111">
    <property type="entry name" value="Mal/L-sulfo/L-lacto_DH-like_sf"/>
</dbReference>
<protein>
    <submittedName>
        <fullName evidence="4">Uncharacterized protein LOC108734417 isoform X1</fullName>
    </submittedName>
</protein>
<dbReference type="PANTHER" id="PTHR11091:SF0">
    <property type="entry name" value="MALATE DEHYDROGENASE"/>
    <property type="match status" value="1"/>
</dbReference>
<dbReference type="Proteomes" id="UP000192223">
    <property type="component" value="Unplaced"/>
</dbReference>
<dbReference type="Gene3D" id="1.10.1530.10">
    <property type="match status" value="1"/>
</dbReference>
<dbReference type="InParanoid" id="A0A7F5R5P9"/>
<dbReference type="RefSeq" id="XP_025831138.1">
    <property type="nucleotide sequence ID" value="XM_025975353.1"/>
</dbReference>
<dbReference type="PANTHER" id="PTHR11091">
    <property type="entry name" value="OXIDOREDUCTASE-RELATED"/>
    <property type="match status" value="1"/>
</dbReference>
<dbReference type="InterPro" id="IPR043144">
    <property type="entry name" value="Mal/L-sulf/L-lact_DH-like_ah"/>
</dbReference>
<dbReference type="InterPro" id="IPR043143">
    <property type="entry name" value="Mal/L-sulf/L-lact_DH-like_NADP"/>
</dbReference>
<name>A0A7F5R5P9_AGRPL</name>
<evidence type="ECO:0000256" key="1">
    <source>
        <dbReference type="ARBA" id="ARBA00006056"/>
    </source>
</evidence>
<dbReference type="KEGG" id="apln:108734417"/>
<dbReference type="GO" id="GO:0016491">
    <property type="term" value="F:oxidoreductase activity"/>
    <property type="evidence" value="ECO:0007669"/>
    <property type="project" value="UniProtKB-KW"/>
</dbReference>
<dbReference type="OrthoDB" id="7881616at2759"/>
<dbReference type="GeneID" id="108734417"/>
<reference evidence="4" key="1">
    <citation type="submission" date="2025-08" db="UniProtKB">
        <authorList>
            <consortium name="RefSeq"/>
        </authorList>
    </citation>
    <scope>IDENTIFICATION</scope>
    <source>
        <tissue evidence="4">Entire body</tissue>
    </source>
</reference>
<keyword evidence="2" id="KW-0560">Oxidoreductase</keyword>
<evidence type="ECO:0000313" key="4">
    <source>
        <dbReference type="RefSeq" id="XP_025831138.1"/>
    </source>
</evidence>
<accession>A0A7F5R5P9</accession>
<evidence type="ECO:0000256" key="2">
    <source>
        <dbReference type="ARBA" id="ARBA00023002"/>
    </source>
</evidence>
<sequence>MSLGTEEKHAQTMANTLAEADYRGRYRHGLTSLEMILEDVDIGACRPDYKPKILKETPAIAWVDGAMNLGPVVGNFCMDIAIKKAKEVGIGWVTCKHSNDYGLSTCYALRAYNVGFIGFACSNSPAMVVPTRGKKPVLGPNPICLAAPSKREEEGVIMDMTTSTVDWAEIDQYKIKGQELPKGWAATKDGTETTDISQATYLLPLGGTEDRSGYKGYNFILMVEILCGILGGGKFGPYVKETHSARDPANLCHTFFALDPAKFNPAFKLHMQDLTAALRSTDSVTPDTPVWIAGDPERMHMKAVKEAGGIRYSKKNLQTFEEIAFKYGVTPLKAKDSCYFPS</sequence>
<dbReference type="InterPro" id="IPR003767">
    <property type="entry name" value="Malate/L-lactate_DH-like"/>
</dbReference>
<proteinExistence type="inferred from homology"/>
<dbReference type="Gene3D" id="3.30.1370.60">
    <property type="entry name" value="Hypothetical oxidoreductase yiak, domain 2"/>
    <property type="match status" value="1"/>
</dbReference>
<dbReference type="AlphaFoldDB" id="A0A7F5R5P9"/>